<name>A0A4Y9YZJ7_9APHY</name>
<evidence type="ECO:0000256" key="6">
    <source>
        <dbReference type="ARBA" id="ARBA00022884"/>
    </source>
</evidence>
<sequence>MSRLIVKNLPSYLTQDRFRKHFEAADGPGGTLTDVKLLLNADGTSRRFGFIGYKTPAEAERAKKWFDRTFLNSSRISVDAVDGAKDAPPPRPNKRPRLGPSPAEASPAEASKKGSTSAAKGSTKDAKASKGKAGKASHLEEFLQVMQPRTKNGPSWADNDALPQPTSSKGPRSAGTGDDVVADEKKGKKGTDKQRHADTMDGDAPLENTQPDVTEAVSDMDWFKQRTKAVLDEPDVSDRAFEQSDEEAEEGDNDEEFQEEEPPPDPVKTTILQTSRLFLRNLPFSCTEDELRELFESHGVVSQVHAPLDPTTKQSKGLAYVTFAEPAKALAAYEALDKTSFQGRLLHILPAVDRKGKSEVEEGGRRKTVKEEREAKKKAGAGREFNWAMLYMNADAVASSIADRMSIPKSDILNPDSDNAAVKLALAETHIINETKSFLEQHGVVLESLASTRSQRSDSVILVKNIPYGTSAETLRTMFSSHGELRRVLVPPAGTLAVVEYEHATDAKTAFRALAYRRLGNSIMYLEKAPLGMFAEGADSQGTSEPIVSAAVKPVMAPVSMDAVADTSDAAAAELPLSAGTTLFVKNLAFSTTTDGLVNALRHLPGFAFARVQMKLDPARPAARLSMGYGFVGFKTKDEARRGLKSLEGFVLDGHVLSVKWAGRGADEVEGEETKGKPRGAKMIVKNVPFEATKKDIQQLFGAHAQLKSVRLPRKFDHRTRGFAFLEFVSPHEAARAYAALRHTHLLGRHLVLEWAEDGAADIDDLRKKAGVGFGAGKEMPGQKRKVRMEDKEGEDVDDA</sequence>
<dbReference type="EMBL" id="SEKV01000061">
    <property type="protein sequence ID" value="TFY67177.1"/>
    <property type="molecule type" value="Genomic_DNA"/>
</dbReference>
<evidence type="ECO:0000313" key="12">
    <source>
        <dbReference type="EMBL" id="TFY67177.1"/>
    </source>
</evidence>
<organism evidence="12 13">
    <name type="scientific">Rhodofomes roseus</name>
    <dbReference type="NCBI Taxonomy" id="34475"/>
    <lineage>
        <taxon>Eukaryota</taxon>
        <taxon>Fungi</taxon>
        <taxon>Dikarya</taxon>
        <taxon>Basidiomycota</taxon>
        <taxon>Agaricomycotina</taxon>
        <taxon>Agaricomycetes</taxon>
        <taxon>Polyporales</taxon>
        <taxon>Rhodofomes</taxon>
    </lineage>
</organism>
<feature type="domain" description="RRM" evidence="11">
    <location>
        <begin position="681"/>
        <end position="758"/>
    </location>
</feature>
<feature type="compositionally biased region" description="Acidic residues" evidence="10">
    <location>
        <begin position="243"/>
        <end position="263"/>
    </location>
</feature>
<evidence type="ECO:0000259" key="11">
    <source>
        <dbReference type="PROSITE" id="PS50102"/>
    </source>
</evidence>
<dbReference type="SUPFAM" id="SSF54928">
    <property type="entry name" value="RNA-binding domain, RBD"/>
    <property type="match status" value="4"/>
</dbReference>
<comment type="caution">
    <text evidence="12">The sequence shown here is derived from an EMBL/GenBank/DDBJ whole genome shotgun (WGS) entry which is preliminary data.</text>
</comment>
<evidence type="ECO:0000256" key="4">
    <source>
        <dbReference type="ARBA" id="ARBA00022552"/>
    </source>
</evidence>
<dbReference type="GO" id="GO:0006364">
    <property type="term" value="P:rRNA processing"/>
    <property type="evidence" value="ECO:0007669"/>
    <property type="project" value="UniProtKB-KW"/>
</dbReference>
<feature type="domain" description="RRM" evidence="11">
    <location>
        <begin position="459"/>
        <end position="531"/>
    </location>
</feature>
<dbReference type="PROSITE" id="PS50102">
    <property type="entry name" value="RRM"/>
    <property type="match status" value="5"/>
</dbReference>
<dbReference type="InterPro" id="IPR035979">
    <property type="entry name" value="RBD_domain_sf"/>
</dbReference>
<evidence type="ECO:0000256" key="8">
    <source>
        <dbReference type="ARBA" id="ARBA00023274"/>
    </source>
</evidence>
<gene>
    <name evidence="12" type="ORF">EVJ58_g1792</name>
</gene>
<evidence type="ECO:0000256" key="2">
    <source>
        <dbReference type="ARBA" id="ARBA00008033"/>
    </source>
</evidence>
<dbReference type="InterPro" id="IPR000504">
    <property type="entry name" value="RRM_dom"/>
</dbReference>
<keyword evidence="8" id="KW-0687">Ribonucleoprotein</keyword>
<evidence type="ECO:0000256" key="1">
    <source>
        <dbReference type="ARBA" id="ARBA00004123"/>
    </source>
</evidence>
<dbReference type="CDD" id="cd12316">
    <property type="entry name" value="RRM3_RBM19_RRM2_MRD1"/>
    <property type="match status" value="1"/>
</dbReference>
<protein>
    <recommendedName>
        <fullName evidence="3">Multiple RNA-binding domain-containing protein 1</fullName>
    </recommendedName>
</protein>
<evidence type="ECO:0000256" key="5">
    <source>
        <dbReference type="ARBA" id="ARBA00022737"/>
    </source>
</evidence>
<feature type="compositionally biased region" description="Low complexity" evidence="10">
    <location>
        <begin position="100"/>
        <end position="121"/>
    </location>
</feature>
<comment type="similarity">
    <text evidence="2">Belongs to the RRM MRD1 family.</text>
</comment>
<keyword evidence="7" id="KW-0539">Nucleus</keyword>
<evidence type="ECO:0000313" key="13">
    <source>
        <dbReference type="Proteomes" id="UP000298390"/>
    </source>
</evidence>
<dbReference type="Pfam" id="PF00076">
    <property type="entry name" value="RRM_1"/>
    <property type="match status" value="5"/>
</dbReference>
<dbReference type="Proteomes" id="UP000298390">
    <property type="component" value="Unassembled WGS sequence"/>
</dbReference>
<feature type="region of interest" description="Disordered" evidence="10">
    <location>
        <begin position="356"/>
        <end position="375"/>
    </location>
</feature>
<feature type="domain" description="RRM" evidence="11">
    <location>
        <begin position="275"/>
        <end position="353"/>
    </location>
</feature>
<feature type="domain" description="RRM" evidence="11">
    <location>
        <begin position="581"/>
        <end position="664"/>
    </location>
</feature>
<dbReference type="GO" id="GO:0003723">
    <property type="term" value="F:RNA binding"/>
    <property type="evidence" value="ECO:0007669"/>
    <property type="project" value="UniProtKB-UniRule"/>
</dbReference>
<evidence type="ECO:0000256" key="3">
    <source>
        <dbReference type="ARBA" id="ARBA00013428"/>
    </source>
</evidence>
<feature type="compositionally biased region" description="Basic and acidic residues" evidence="10">
    <location>
        <begin position="182"/>
        <end position="199"/>
    </location>
</feature>
<keyword evidence="6 9" id="KW-0694">RNA-binding</keyword>
<feature type="domain" description="RRM" evidence="11">
    <location>
        <begin position="2"/>
        <end position="83"/>
    </location>
</feature>
<dbReference type="GO" id="GO:1990904">
    <property type="term" value="C:ribonucleoprotein complex"/>
    <property type="evidence" value="ECO:0007669"/>
    <property type="project" value="UniProtKB-KW"/>
</dbReference>
<dbReference type="AlphaFoldDB" id="A0A4Y9YZJ7"/>
<feature type="region of interest" description="Disordered" evidence="10">
    <location>
        <begin position="772"/>
        <end position="800"/>
    </location>
</feature>
<dbReference type="GO" id="GO:0005634">
    <property type="term" value="C:nucleus"/>
    <property type="evidence" value="ECO:0007669"/>
    <property type="project" value="UniProtKB-SubCell"/>
</dbReference>
<proteinExistence type="inferred from homology"/>
<dbReference type="SMART" id="SM00360">
    <property type="entry name" value="RRM"/>
    <property type="match status" value="5"/>
</dbReference>
<dbReference type="Gene3D" id="3.30.70.330">
    <property type="match status" value="5"/>
</dbReference>
<evidence type="ECO:0000256" key="7">
    <source>
        <dbReference type="ARBA" id="ARBA00023242"/>
    </source>
</evidence>
<reference evidence="12 13" key="1">
    <citation type="submission" date="2019-01" db="EMBL/GenBank/DDBJ databases">
        <title>Genome sequencing of the rare red list fungi Fomitopsis rosea.</title>
        <authorList>
            <person name="Buettner E."/>
            <person name="Kellner H."/>
        </authorList>
    </citation>
    <scope>NUCLEOTIDE SEQUENCE [LARGE SCALE GENOMIC DNA]</scope>
    <source>
        <strain evidence="12 13">DSM 105464</strain>
    </source>
</reference>
<feature type="region of interest" description="Disordered" evidence="10">
    <location>
        <begin position="80"/>
        <end position="268"/>
    </location>
</feature>
<dbReference type="InterPro" id="IPR012677">
    <property type="entry name" value="Nucleotide-bd_a/b_plait_sf"/>
</dbReference>
<dbReference type="PANTHER" id="PTHR10352">
    <property type="entry name" value="EUKARYOTIC TRANSLATION INITIATION FACTOR 3 SUBUNIT G"/>
    <property type="match status" value="1"/>
</dbReference>
<dbReference type="CDD" id="cd12568">
    <property type="entry name" value="RRM3_MRD1"/>
    <property type="match status" value="1"/>
</dbReference>
<keyword evidence="4" id="KW-0698">rRNA processing</keyword>
<dbReference type="InterPro" id="IPR034482">
    <property type="entry name" value="Mrd1_RRM3"/>
</dbReference>
<dbReference type="CDD" id="cd12320">
    <property type="entry name" value="RRM6_RBM19_RRM5_MRD1"/>
    <property type="match status" value="1"/>
</dbReference>
<evidence type="ECO:0000256" key="9">
    <source>
        <dbReference type="PROSITE-ProRule" id="PRU00176"/>
    </source>
</evidence>
<comment type="subcellular location">
    <subcellularLocation>
        <location evidence="1">Nucleus</location>
    </subcellularLocation>
</comment>
<dbReference type="STRING" id="34475.A0A4Y9YZJ7"/>
<accession>A0A4Y9YZJ7</accession>
<dbReference type="CDD" id="cd12565">
    <property type="entry name" value="RRM1_MRD1"/>
    <property type="match status" value="1"/>
</dbReference>
<evidence type="ECO:0000256" key="10">
    <source>
        <dbReference type="SAM" id="MobiDB-lite"/>
    </source>
</evidence>
<keyword evidence="5" id="KW-0677">Repeat</keyword>